<dbReference type="CDD" id="cd00038">
    <property type="entry name" value="CAP_ED"/>
    <property type="match status" value="1"/>
</dbReference>
<dbReference type="Proteomes" id="UP000306509">
    <property type="component" value="Unassembled WGS sequence"/>
</dbReference>
<keyword evidence="3" id="KW-0804">Transcription</keyword>
<dbReference type="EMBL" id="QGQD01000083">
    <property type="protein sequence ID" value="TLC98808.1"/>
    <property type="molecule type" value="Genomic_DNA"/>
</dbReference>
<dbReference type="InterPro" id="IPR018490">
    <property type="entry name" value="cNMP-bd_dom_sf"/>
</dbReference>
<dbReference type="InterPro" id="IPR036388">
    <property type="entry name" value="WH-like_DNA-bd_sf"/>
</dbReference>
<dbReference type="SMART" id="SM00419">
    <property type="entry name" value="HTH_CRP"/>
    <property type="match status" value="1"/>
</dbReference>
<dbReference type="SUPFAM" id="SSF51206">
    <property type="entry name" value="cAMP-binding domain-like"/>
    <property type="match status" value="1"/>
</dbReference>
<dbReference type="Gene3D" id="2.60.120.10">
    <property type="entry name" value="Jelly Rolls"/>
    <property type="match status" value="1"/>
</dbReference>
<keyword evidence="1" id="KW-0805">Transcription regulation</keyword>
<gene>
    <name evidence="5" type="primary">clp</name>
    <name evidence="5" type="ORF">DSM106044_04341</name>
</gene>
<dbReference type="Gene3D" id="1.10.10.10">
    <property type="entry name" value="Winged helix-like DNA-binding domain superfamily/Winged helix DNA-binding domain"/>
    <property type="match status" value="1"/>
</dbReference>
<accession>A0A4U8Q365</accession>
<protein>
    <submittedName>
        <fullName evidence="5">Catabolite activation-like protein</fullName>
    </submittedName>
</protein>
<evidence type="ECO:0000259" key="4">
    <source>
        <dbReference type="PROSITE" id="PS50042"/>
    </source>
</evidence>
<keyword evidence="2" id="KW-0238">DNA-binding</keyword>
<dbReference type="PROSITE" id="PS50042">
    <property type="entry name" value="CNMP_BINDING_3"/>
    <property type="match status" value="1"/>
</dbReference>
<dbReference type="InterPro" id="IPR014710">
    <property type="entry name" value="RmlC-like_jellyroll"/>
</dbReference>
<dbReference type="Pfam" id="PF00027">
    <property type="entry name" value="cNMP_binding"/>
    <property type="match status" value="1"/>
</dbReference>
<sequence>MLRQDSMEQLLSLIESLGRQEREYLEDYLAEAPLWLMQSFQIQRLPRGTIFIREEEEVNMIYILVKGVVRAVDHRVLGIAYDYMRFEPIKVFGTMEILLDREIYETTLSTVTDCTLLVISRHKFEKWVRSDRHVLLMEIKSMGNYLLEQAKKERIFLFLQGADRMILLFMRLYEHNQENGICDLRMTRQELSESSGLCVKTVNRSVKAMEEDGYITKKGYTLEINKEQYLKMKEFIADKVANYEKK</sequence>
<comment type="caution">
    <text evidence="5">The sequence shown here is derived from an EMBL/GenBank/DDBJ whole genome shotgun (WGS) entry which is preliminary data.</text>
</comment>
<feature type="domain" description="Cyclic nucleotide-binding" evidence="4">
    <location>
        <begin position="13"/>
        <end position="126"/>
    </location>
</feature>
<dbReference type="Pfam" id="PF13545">
    <property type="entry name" value="HTH_Crp_2"/>
    <property type="match status" value="1"/>
</dbReference>
<dbReference type="STRING" id="180332.GCA_000797495_02097"/>
<dbReference type="AlphaFoldDB" id="A0A4U8Q365"/>
<evidence type="ECO:0000256" key="2">
    <source>
        <dbReference type="ARBA" id="ARBA00023125"/>
    </source>
</evidence>
<dbReference type="RefSeq" id="WP_242849142.1">
    <property type="nucleotide sequence ID" value="NZ_CABMJZ010000123.1"/>
</dbReference>
<proteinExistence type="predicted"/>
<name>A0A4U8Q365_9FIRM</name>
<evidence type="ECO:0000313" key="5">
    <source>
        <dbReference type="EMBL" id="TLC98808.1"/>
    </source>
</evidence>
<evidence type="ECO:0000313" key="6">
    <source>
        <dbReference type="Proteomes" id="UP000306509"/>
    </source>
</evidence>
<dbReference type="InterPro" id="IPR000595">
    <property type="entry name" value="cNMP-bd_dom"/>
</dbReference>
<dbReference type="InterPro" id="IPR036390">
    <property type="entry name" value="WH_DNA-bd_sf"/>
</dbReference>
<reference evidence="5 6" key="1">
    <citation type="journal article" date="2019" name="Anaerobe">
        <title>Detection of Robinsoniella peoriensis in multiple bone samples of a trauma patient.</title>
        <authorList>
            <person name="Schrottner P."/>
            <person name="Hartwich K."/>
            <person name="Bunk B."/>
            <person name="Schober I."/>
            <person name="Helbig S."/>
            <person name="Rudolph W.W."/>
            <person name="Gunzer F."/>
        </authorList>
    </citation>
    <scope>NUCLEOTIDE SEQUENCE [LARGE SCALE GENOMIC DNA]</scope>
    <source>
        <strain evidence="5 6">DSM 106044</strain>
    </source>
</reference>
<evidence type="ECO:0000256" key="1">
    <source>
        <dbReference type="ARBA" id="ARBA00023015"/>
    </source>
</evidence>
<dbReference type="GO" id="GO:0003677">
    <property type="term" value="F:DNA binding"/>
    <property type="evidence" value="ECO:0007669"/>
    <property type="project" value="UniProtKB-KW"/>
</dbReference>
<evidence type="ECO:0000256" key="3">
    <source>
        <dbReference type="ARBA" id="ARBA00023163"/>
    </source>
</evidence>
<dbReference type="SUPFAM" id="SSF46785">
    <property type="entry name" value="Winged helix' DNA-binding domain"/>
    <property type="match status" value="1"/>
</dbReference>
<dbReference type="GO" id="GO:0006355">
    <property type="term" value="P:regulation of DNA-templated transcription"/>
    <property type="evidence" value="ECO:0007669"/>
    <property type="project" value="InterPro"/>
</dbReference>
<keyword evidence="6" id="KW-1185">Reference proteome</keyword>
<organism evidence="5 6">
    <name type="scientific">Robinsoniella peoriensis</name>
    <dbReference type="NCBI Taxonomy" id="180332"/>
    <lineage>
        <taxon>Bacteria</taxon>
        <taxon>Bacillati</taxon>
        <taxon>Bacillota</taxon>
        <taxon>Clostridia</taxon>
        <taxon>Lachnospirales</taxon>
        <taxon>Lachnospiraceae</taxon>
        <taxon>Robinsoniella</taxon>
    </lineage>
</organism>
<dbReference type="InterPro" id="IPR012318">
    <property type="entry name" value="HTH_CRP"/>
</dbReference>